<evidence type="ECO:0000313" key="2">
    <source>
        <dbReference type="Proteomes" id="UP000003412"/>
    </source>
</evidence>
<evidence type="ECO:0000313" key="1">
    <source>
        <dbReference type="EMBL" id="EFR86985.1"/>
    </source>
</evidence>
<gene>
    <name evidence="1" type="ORF">NT05LM_2555</name>
</gene>
<keyword evidence="2" id="KW-1185">Reference proteome</keyword>
<reference evidence="1 2" key="1">
    <citation type="journal article" date="2010" name="Microbiol. Resour. Announc.">
        <title>Comparative genomics of the bacterial genus Listeria: Genome evolution is characterized by limited gene acquisition and limited gene loss.</title>
        <authorList>
            <person name="den Bakker H.C."/>
            <person name="Cummings C.A."/>
            <person name="Ferreira V."/>
            <person name="Vatta P."/>
            <person name="Orsi R.H."/>
            <person name="Degoricija L."/>
            <person name="Barker M."/>
            <person name="Petrauskene O."/>
            <person name="Furtado M.R."/>
            <person name="Wiedmann M."/>
        </authorList>
    </citation>
    <scope>NUCLEOTIDE SEQUENCE [LARGE SCALE GENOMIC DNA]</scope>
    <source>
        <strain evidence="1 2">FSL S4-120</strain>
    </source>
</reference>
<organism evidence="1 2">
    <name type="scientific">Listeria marthii FSL S4-120</name>
    <dbReference type="NCBI Taxonomy" id="702457"/>
    <lineage>
        <taxon>Bacteria</taxon>
        <taxon>Bacillati</taxon>
        <taxon>Bacillota</taxon>
        <taxon>Bacilli</taxon>
        <taxon>Bacillales</taxon>
        <taxon>Listeriaceae</taxon>
        <taxon>Listeria</taxon>
    </lineage>
</organism>
<comment type="caution">
    <text evidence="1">The sequence shown here is derived from an EMBL/GenBank/DDBJ whole genome shotgun (WGS) entry which is preliminary data.</text>
</comment>
<name>A0ABP2JXX4_9LIST</name>
<proteinExistence type="predicted"/>
<protein>
    <recommendedName>
        <fullName evidence="3">Lipoprotein</fullName>
    </recommendedName>
</protein>
<sequence length="35" mass="4239">MKISNPFKFLKDYYIYILFLSCCLDKNTKNLYKGI</sequence>
<accession>A0ABP2JXX4</accession>
<evidence type="ECO:0008006" key="3">
    <source>
        <dbReference type="Google" id="ProtNLM"/>
    </source>
</evidence>
<dbReference type="Proteomes" id="UP000003412">
    <property type="component" value="Chromosome"/>
</dbReference>
<dbReference type="EMBL" id="ADXF01000846">
    <property type="protein sequence ID" value="EFR86985.1"/>
    <property type="molecule type" value="Genomic_DNA"/>
</dbReference>
<feature type="non-terminal residue" evidence="1">
    <location>
        <position position="35"/>
    </location>
</feature>